<dbReference type="EMBL" id="CM007906">
    <property type="protein sequence ID" value="OTF87079.1"/>
    <property type="molecule type" value="Genomic_DNA"/>
</dbReference>
<reference evidence="2" key="1">
    <citation type="journal article" date="2017" name="Nature">
        <title>The sunflower genome provides insights into oil metabolism, flowering and Asterid evolution.</title>
        <authorList>
            <person name="Badouin H."/>
            <person name="Gouzy J."/>
            <person name="Grassa C.J."/>
            <person name="Murat F."/>
            <person name="Staton S.E."/>
            <person name="Cottret L."/>
            <person name="Lelandais-Briere C."/>
            <person name="Owens G.L."/>
            <person name="Carrere S."/>
            <person name="Mayjonade B."/>
            <person name="Legrand L."/>
            <person name="Gill N."/>
            <person name="Kane N.C."/>
            <person name="Bowers J.E."/>
            <person name="Hubner S."/>
            <person name="Bellec A."/>
            <person name="Berard A."/>
            <person name="Berges H."/>
            <person name="Blanchet N."/>
            <person name="Boniface M.C."/>
            <person name="Brunel D."/>
            <person name="Catrice O."/>
            <person name="Chaidir N."/>
            <person name="Claudel C."/>
            <person name="Donnadieu C."/>
            <person name="Faraut T."/>
            <person name="Fievet G."/>
            <person name="Helmstetter N."/>
            <person name="King M."/>
            <person name="Knapp S.J."/>
            <person name="Lai Z."/>
            <person name="Le Paslier M.C."/>
            <person name="Lippi Y."/>
            <person name="Lorenzon L."/>
            <person name="Mandel J.R."/>
            <person name="Marage G."/>
            <person name="Marchand G."/>
            <person name="Marquand E."/>
            <person name="Bret-Mestries E."/>
            <person name="Morien E."/>
            <person name="Nambeesan S."/>
            <person name="Nguyen T."/>
            <person name="Pegot-Espagnet P."/>
            <person name="Pouilly N."/>
            <person name="Raftis F."/>
            <person name="Sallet E."/>
            <person name="Schiex T."/>
            <person name="Thomas J."/>
            <person name="Vandecasteele C."/>
            <person name="Vares D."/>
            <person name="Vear F."/>
            <person name="Vautrin S."/>
            <person name="Crespi M."/>
            <person name="Mangin B."/>
            <person name="Burke J.M."/>
            <person name="Salse J."/>
            <person name="Munos S."/>
            <person name="Vincourt P."/>
            <person name="Rieseberg L.H."/>
            <person name="Langlade N.B."/>
        </authorList>
    </citation>
    <scope>NUCLEOTIDE SEQUENCE [LARGE SCALE GENOMIC DNA]</scope>
    <source>
        <strain evidence="2">cv. SF193</strain>
    </source>
</reference>
<organism evidence="1 2">
    <name type="scientific">Helianthus annuus</name>
    <name type="common">Common sunflower</name>
    <dbReference type="NCBI Taxonomy" id="4232"/>
    <lineage>
        <taxon>Eukaryota</taxon>
        <taxon>Viridiplantae</taxon>
        <taxon>Streptophyta</taxon>
        <taxon>Embryophyta</taxon>
        <taxon>Tracheophyta</taxon>
        <taxon>Spermatophyta</taxon>
        <taxon>Magnoliopsida</taxon>
        <taxon>eudicotyledons</taxon>
        <taxon>Gunneridae</taxon>
        <taxon>Pentapetalae</taxon>
        <taxon>asterids</taxon>
        <taxon>campanulids</taxon>
        <taxon>Asterales</taxon>
        <taxon>Asteraceae</taxon>
        <taxon>Asteroideae</taxon>
        <taxon>Heliantheae alliance</taxon>
        <taxon>Heliantheae</taxon>
        <taxon>Helianthus</taxon>
    </lineage>
</organism>
<gene>
    <name evidence="1" type="ORF">HannXRQ_Chr17g0557861</name>
</gene>
<keyword evidence="2" id="KW-1185">Reference proteome</keyword>
<dbReference type="InParanoid" id="A0A251RW08"/>
<sequence length="50" mass="5771">MNLELPRGVCDNFIPLHQYTTKPLYRCVTINHEVIRALGQIPDQDIVTYA</sequence>
<evidence type="ECO:0000313" key="1">
    <source>
        <dbReference type="EMBL" id="OTF87079.1"/>
    </source>
</evidence>
<evidence type="ECO:0000313" key="2">
    <source>
        <dbReference type="Proteomes" id="UP000215914"/>
    </source>
</evidence>
<protein>
    <submittedName>
        <fullName evidence="1">Uncharacterized protein</fullName>
    </submittedName>
</protein>
<dbReference type="AlphaFoldDB" id="A0A251RW08"/>
<dbReference type="Proteomes" id="UP000215914">
    <property type="component" value="Chromosome 17"/>
</dbReference>
<name>A0A251RW08_HELAN</name>
<accession>A0A251RW08</accession>
<proteinExistence type="predicted"/>